<evidence type="ECO:0000256" key="6">
    <source>
        <dbReference type="ARBA" id="ARBA00022777"/>
    </source>
</evidence>
<accession>A0ABR6CWM7</accession>
<keyword evidence="2" id="KW-0813">Transport</keyword>
<evidence type="ECO:0000256" key="2">
    <source>
        <dbReference type="ARBA" id="ARBA00022448"/>
    </source>
</evidence>
<feature type="domain" description="PTS EIIA type-1" evidence="7">
    <location>
        <begin position="1"/>
        <end position="55"/>
    </location>
</feature>
<organism evidence="8 9">
    <name type="scientific">Peribacillus huizhouensis</name>
    <dbReference type="NCBI Taxonomy" id="1501239"/>
    <lineage>
        <taxon>Bacteria</taxon>
        <taxon>Bacillati</taxon>
        <taxon>Bacillota</taxon>
        <taxon>Bacilli</taxon>
        <taxon>Bacillales</taxon>
        <taxon>Bacillaceae</taxon>
        <taxon>Peribacillus</taxon>
    </lineage>
</organism>
<dbReference type="PANTHER" id="PTHR45008">
    <property type="entry name" value="PTS SYSTEM GLUCOSE-SPECIFIC EIIA COMPONENT"/>
    <property type="match status" value="1"/>
</dbReference>
<keyword evidence="5" id="KW-0598">Phosphotransferase system</keyword>
<comment type="subcellular location">
    <subcellularLocation>
        <location evidence="1">Cytoplasm</location>
    </subcellularLocation>
</comment>
<dbReference type="InterPro" id="IPR001127">
    <property type="entry name" value="PTS_EIIA_1_perm"/>
</dbReference>
<proteinExistence type="predicted"/>
<protein>
    <submittedName>
        <fullName evidence="8">Phosphotransferase system IIA component</fullName>
    </submittedName>
</protein>
<evidence type="ECO:0000313" key="9">
    <source>
        <dbReference type="Proteomes" id="UP000626697"/>
    </source>
</evidence>
<dbReference type="PANTHER" id="PTHR45008:SF1">
    <property type="entry name" value="PTS SYSTEM GLUCOSE-SPECIFIC EIIA COMPONENT"/>
    <property type="match status" value="1"/>
</dbReference>
<dbReference type="SUPFAM" id="SSF51261">
    <property type="entry name" value="Duplicated hybrid motif"/>
    <property type="match status" value="1"/>
</dbReference>
<evidence type="ECO:0000259" key="7">
    <source>
        <dbReference type="PROSITE" id="PS51093"/>
    </source>
</evidence>
<evidence type="ECO:0000256" key="1">
    <source>
        <dbReference type="ARBA" id="ARBA00004496"/>
    </source>
</evidence>
<name>A0ABR6CWM7_9BACI</name>
<reference evidence="8 9" key="1">
    <citation type="submission" date="2020-08" db="EMBL/GenBank/DDBJ databases">
        <title>Genomic Encyclopedia of Type Strains, Phase IV (KMG-IV): sequencing the most valuable type-strain genomes for metagenomic binning, comparative biology and taxonomic classification.</title>
        <authorList>
            <person name="Goeker M."/>
        </authorList>
    </citation>
    <scope>NUCLEOTIDE SEQUENCE [LARGE SCALE GENOMIC DNA]</scope>
    <source>
        <strain evidence="8 9">DSM 105481</strain>
    </source>
</reference>
<dbReference type="InterPro" id="IPR011055">
    <property type="entry name" value="Dup_hybrid_motif"/>
</dbReference>
<dbReference type="Pfam" id="PF00358">
    <property type="entry name" value="PTS_EIIA_1"/>
    <property type="match status" value="1"/>
</dbReference>
<dbReference type="PROSITE" id="PS51093">
    <property type="entry name" value="PTS_EIIA_TYPE_1"/>
    <property type="match status" value="1"/>
</dbReference>
<dbReference type="Gene3D" id="2.70.70.10">
    <property type="entry name" value="Glucose Permease (Domain IIA)"/>
    <property type="match status" value="1"/>
</dbReference>
<dbReference type="EMBL" id="JACJHX010000033">
    <property type="protein sequence ID" value="MBA9029345.1"/>
    <property type="molecule type" value="Genomic_DNA"/>
</dbReference>
<keyword evidence="9" id="KW-1185">Reference proteome</keyword>
<keyword evidence="3" id="KW-0762">Sugar transport</keyword>
<comment type="caution">
    <text evidence="8">The sequence shown here is derived from an EMBL/GenBank/DDBJ whole genome shotgun (WGS) entry which is preliminary data.</text>
</comment>
<evidence type="ECO:0000313" key="8">
    <source>
        <dbReference type="EMBL" id="MBA9029345.1"/>
    </source>
</evidence>
<evidence type="ECO:0000256" key="4">
    <source>
        <dbReference type="ARBA" id="ARBA00022679"/>
    </source>
</evidence>
<evidence type="ECO:0000256" key="5">
    <source>
        <dbReference type="ARBA" id="ARBA00022683"/>
    </source>
</evidence>
<keyword evidence="4" id="KW-0808">Transferase</keyword>
<gene>
    <name evidence="8" type="ORF">HNP81_004718</name>
</gene>
<dbReference type="InterPro" id="IPR050890">
    <property type="entry name" value="PTS_EIIA_component"/>
</dbReference>
<dbReference type="Proteomes" id="UP000626697">
    <property type="component" value="Unassembled WGS sequence"/>
</dbReference>
<keyword evidence="6" id="KW-0418">Kinase</keyword>
<sequence>MIHIGLETVTLKGEPFNVMVEEGQRFRKGDKLVTVNRSLIEEKGLSLVTPIIFMNLDKEQYEIVVDKVGKVVSGEEDMIHVENIVNKHYA</sequence>
<evidence type="ECO:0000256" key="3">
    <source>
        <dbReference type="ARBA" id="ARBA00022597"/>
    </source>
</evidence>